<feature type="domain" description="SGNH" evidence="3">
    <location>
        <begin position="386"/>
        <end position="640"/>
    </location>
</feature>
<keyword evidence="1" id="KW-0812">Transmembrane</keyword>
<feature type="transmembrane region" description="Helical" evidence="1">
    <location>
        <begin position="138"/>
        <end position="157"/>
    </location>
</feature>
<dbReference type="InterPro" id="IPR050879">
    <property type="entry name" value="Acyltransferase_3"/>
</dbReference>
<dbReference type="Pfam" id="PF19040">
    <property type="entry name" value="SGNH"/>
    <property type="match status" value="1"/>
</dbReference>
<dbReference type="InterPro" id="IPR002656">
    <property type="entry name" value="Acyl_transf_3_dom"/>
</dbReference>
<dbReference type="PANTHER" id="PTHR23028">
    <property type="entry name" value="ACETYLTRANSFERASE"/>
    <property type="match status" value="1"/>
</dbReference>
<dbReference type="EMBL" id="SLVJ01000023">
    <property type="protein sequence ID" value="TCM62798.1"/>
    <property type="molecule type" value="Genomic_DNA"/>
</dbReference>
<keyword evidence="1" id="KW-1133">Transmembrane helix</keyword>
<name>A0A4V2R007_ACICA</name>
<feature type="transmembrane region" description="Helical" evidence="1">
    <location>
        <begin position="169"/>
        <end position="185"/>
    </location>
</feature>
<proteinExistence type="predicted"/>
<evidence type="ECO:0000256" key="1">
    <source>
        <dbReference type="SAM" id="Phobius"/>
    </source>
</evidence>
<keyword evidence="1" id="KW-0472">Membrane</keyword>
<evidence type="ECO:0000313" key="4">
    <source>
        <dbReference type="EMBL" id="TCM62798.1"/>
    </source>
</evidence>
<organism evidence="4 5">
    <name type="scientific">Acinetobacter calcoaceticus</name>
    <dbReference type="NCBI Taxonomy" id="471"/>
    <lineage>
        <taxon>Bacteria</taxon>
        <taxon>Pseudomonadati</taxon>
        <taxon>Pseudomonadota</taxon>
        <taxon>Gammaproteobacteria</taxon>
        <taxon>Moraxellales</taxon>
        <taxon>Moraxellaceae</taxon>
        <taxon>Acinetobacter</taxon>
        <taxon>Acinetobacter calcoaceticus/baumannii complex</taxon>
    </lineage>
</organism>
<sequence>MQAKLFKKDINALRAIAVLAVVIFHFNPSWIPGGFAGVDVFFVISGFLMTSIIFRDFEQQRFNLFKFYVARVNRIIPALALVCLVLLILGWFYLPPYEYRSLGRHIESSLLFKSNLTYLHEAGYFDAASHEKWLLHTWSLSVEWQFYIIYPAILLILKRFIGLQHLKKVILALFAISLAYCIYKTEVAANAAYYLLQTRAWEMLLGGLAFLYPITLKPRQRQWFQTLGLVMILGAYFIFSNRTPWPGYYAILPIFGAYLIIIANQQQSWFSNNPLFQIIGKWSYSIYLWHWPIVVFGVIFEINQWWVYGIPLSLFLGYLSYQYVESYRFPSYLNWADILKLKPLWLSIIIASLGSWLYKSNGAIWHYSDQVIIASKESNNKNPYKCMQDEEGKKSPLPKCFIGQKGSITAIMIGDSHADAVTTALSANINLQQHAVLALTRASCPFVLNARSNKTDDTCYQENFARIAEAKKYPGIPIFITARWSAYIYGQSDPARIKVGDNRALMYFGDEKYMSEPALLNAFSQNLTQTLCSLTPHSPVYITLPIPEMDRDIPKVLSRHILQHRETALSIDRQHYDQRNSGIRAIIQQAAKTCAATVLDPAEILCPNGKCIAEFNGRPIYYDSDHMSEYGNKLLSPMFKSALVRAESALK</sequence>
<dbReference type="InterPro" id="IPR043968">
    <property type="entry name" value="SGNH"/>
</dbReference>
<dbReference type="AlphaFoldDB" id="A0A4V2R007"/>
<evidence type="ECO:0000259" key="3">
    <source>
        <dbReference type="Pfam" id="PF19040"/>
    </source>
</evidence>
<dbReference type="GO" id="GO:0016020">
    <property type="term" value="C:membrane"/>
    <property type="evidence" value="ECO:0007669"/>
    <property type="project" value="TreeGrafter"/>
</dbReference>
<comment type="caution">
    <text evidence="4">The sequence shown here is derived from an EMBL/GenBank/DDBJ whole genome shotgun (WGS) entry which is preliminary data.</text>
</comment>
<dbReference type="PANTHER" id="PTHR23028:SF53">
    <property type="entry name" value="ACYL_TRANSF_3 DOMAIN-CONTAINING PROTEIN"/>
    <property type="match status" value="1"/>
</dbReference>
<feature type="transmembrane region" description="Helical" evidence="1">
    <location>
        <begin position="12"/>
        <end position="28"/>
    </location>
</feature>
<protein>
    <submittedName>
        <fullName evidence="4">Peptidoglycan/LPS O-acetylase OafA/YrhL</fullName>
    </submittedName>
</protein>
<feature type="transmembrane region" description="Helical" evidence="1">
    <location>
        <begin position="284"/>
        <end position="300"/>
    </location>
</feature>
<feature type="domain" description="Acyltransferase 3" evidence="2">
    <location>
        <begin position="9"/>
        <end position="303"/>
    </location>
</feature>
<dbReference type="GO" id="GO:0016747">
    <property type="term" value="F:acyltransferase activity, transferring groups other than amino-acyl groups"/>
    <property type="evidence" value="ECO:0007669"/>
    <property type="project" value="InterPro"/>
</dbReference>
<dbReference type="Proteomes" id="UP000294963">
    <property type="component" value="Unassembled WGS sequence"/>
</dbReference>
<dbReference type="Pfam" id="PF01757">
    <property type="entry name" value="Acyl_transf_3"/>
    <property type="match status" value="1"/>
</dbReference>
<feature type="transmembrane region" description="Helical" evidence="1">
    <location>
        <begin position="306"/>
        <end position="324"/>
    </location>
</feature>
<reference evidence="4 5" key="1">
    <citation type="submission" date="2019-03" db="EMBL/GenBank/DDBJ databases">
        <title>Genomic analyses of the natural microbiome of Caenorhabditis elegans.</title>
        <authorList>
            <person name="Samuel B."/>
        </authorList>
    </citation>
    <scope>NUCLEOTIDE SEQUENCE [LARGE SCALE GENOMIC DNA]</scope>
    <source>
        <strain evidence="4 5">JUb89</strain>
    </source>
</reference>
<accession>A0A4V2R007</accession>
<dbReference type="OrthoDB" id="9767863at2"/>
<feature type="transmembrane region" description="Helical" evidence="1">
    <location>
        <begin position="75"/>
        <end position="94"/>
    </location>
</feature>
<feature type="transmembrane region" description="Helical" evidence="1">
    <location>
        <begin position="245"/>
        <end position="263"/>
    </location>
</feature>
<feature type="transmembrane region" description="Helical" evidence="1">
    <location>
        <begin position="223"/>
        <end position="239"/>
    </location>
</feature>
<gene>
    <name evidence="4" type="ORF">EC844_12342</name>
</gene>
<feature type="transmembrane region" description="Helical" evidence="1">
    <location>
        <begin position="34"/>
        <end position="54"/>
    </location>
</feature>
<evidence type="ECO:0000313" key="5">
    <source>
        <dbReference type="Proteomes" id="UP000294963"/>
    </source>
</evidence>
<keyword evidence="5" id="KW-1185">Reference proteome</keyword>
<evidence type="ECO:0000259" key="2">
    <source>
        <dbReference type="Pfam" id="PF01757"/>
    </source>
</evidence>
<dbReference type="GO" id="GO:0009103">
    <property type="term" value="P:lipopolysaccharide biosynthetic process"/>
    <property type="evidence" value="ECO:0007669"/>
    <property type="project" value="TreeGrafter"/>
</dbReference>